<sequence>MNNIIFSSMVNDLKNATKTSRHPFRYFTLATSDYNGIPRMRTVVLREANDELQFTIYTDKRSKKITHIQDNNNVSLLFMDTERLLQISIQAKASIITDDFTLRNIWKNIPQKSRKDYTSRLAPGEQIKNPNEIDFLESKHFFSAIQLEPNRIEYLRLKRPNHIRLLFNKENRSWKHTFLVP</sequence>
<evidence type="ECO:0000256" key="1">
    <source>
        <dbReference type="ARBA" id="ARBA00001917"/>
    </source>
</evidence>
<comment type="caution">
    <text evidence="6">The sequence shown here is derived from an EMBL/GenBank/DDBJ whole genome shotgun (WGS) entry which is preliminary data.</text>
</comment>
<dbReference type="AlphaFoldDB" id="A0A504JDU8"/>
<dbReference type="SUPFAM" id="SSF50475">
    <property type="entry name" value="FMN-binding split barrel"/>
    <property type="match status" value="1"/>
</dbReference>
<dbReference type="PANTHER" id="PTHR10851:SF3">
    <property type="entry name" value="PYRIDOXINE_PYRIDOXAMINE 5'-PHOSPHATE OXIDASE 2"/>
    <property type="match status" value="1"/>
</dbReference>
<dbReference type="InterPro" id="IPR011576">
    <property type="entry name" value="Pyridox_Oxase_N"/>
</dbReference>
<dbReference type="OrthoDB" id="1493996at2"/>
<evidence type="ECO:0000313" key="7">
    <source>
        <dbReference type="Proteomes" id="UP000315540"/>
    </source>
</evidence>
<dbReference type="Gene3D" id="2.30.110.10">
    <property type="entry name" value="Electron Transport, Fmn-binding Protein, Chain A"/>
    <property type="match status" value="1"/>
</dbReference>
<protein>
    <submittedName>
        <fullName evidence="6">Pyridoxamine 5'-phosphate oxidase</fullName>
    </submittedName>
</protein>
<comment type="cofactor">
    <cofactor evidence="1">
        <name>FMN</name>
        <dbReference type="ChEBI" id="CHEBI:58210"/>
    </cofactor>
</comment>
<dbReference type="EMBL" id="VFWZ01000005">
    <property type="protein sequence ID" value="TPN84750.1"/>
    <property type="molecule type" value="Genomic_DNA"/>
</dbReference>
<dbReference type="InterPro" id="IPR012349">
    <property type="entry name" value="Split_barrel_FMN-bd"/>
</dbReference>
<evidence type="ECO:0000256" key="4">
    <source>
        <dbReference type="ARBA" id="ARBA00023002"/>
    </source>
</evidence>
<keyword evidence="7" id="KW-1185">Reference proteome</keyword>
<accession>A0A504JDU8</accession>
<name>A0A504JDU8_9FLAO</name>
<evidence type="ECO:0000256" key="2">
    <source>
        <dbReference type="ARBA" id="ARBA00022630"/>
    </source>
</evidence>
<gene>
    <name evidence="6" type="ORF">FHK87_17635</name>
</gene>
<evidence type="ECO:0000259" key="5">
    <source>
        <dbReference type="Pfam" id="PF01243"/>
    </source>
</evidence>
<keyword evidence="3" id="KW-0288">FMN</keyword>
<dbReference type="Pfam" id="PF01243">
    <property type="entry name" value="PNPOx_N"/>
    <property type="match status" value="1"/>
</dbReference>
<dbReference type="InterPro" id="IPR000659">
    <property type="entry name" value="Pyridox_Oxase"/>
</dbReference>
<proteinExistence type="predicted"/>
<dbReference type="GO" id="GO:0010181">
    <property type="term" value="F:FMN binding"/>
    <property type="evidence" value="ECO:0007669"/>
    <property type="project" value="InterPro"/>
</dbReference>
<organism evidence="6 7">
    <name type="scientific">Aquimarina algicola</name>
    <dbReference type="NCBI Taxonomy" id="2589995"/>
    <lineage>
        <taxon>Bacteria</taxon>
        <taxon>Pseudomonadati</taxon>
        <taxon>Bacteroidota</taxon>
        <taxon>Flavobacteriia</taxon>
        <taxon>Flavobacteriales</taxon>
        <taxon>Flavobacteriaceae</taxon>
        <taxon>Aquimarina</taxon>
    </lineage>
</organism>
<keyword evidence="2" id="KW-0285">Flavoprotein</keyword>
<evidence type="ECO:0000256" key="3">
    <source>
        <dbReference type="ARBA" id="ARBA00022643"/>
    </source>
</evidence>
<dbReference type="GO" id="GO:0004733">
    <property type="term" value="F:pyridoxamine phosphate oxidase activity"/>
    <property type="evidence" value="ECO:0007669"/>
    <property type="project" value="InterPro"/>
</dbReference>
<feature type="domain" description="Pyridoxamine 5'-phosphate oxidase N-terminal" evidence="5">
    <location>
        <begin position="22"/>
        <end position="117"/>
    </location>
</feature>
<dbReference type="Proteomes" id="UP000315540">
    <property type="component" value="Unassembled WGS sequence"/>
</dbReference>
<keyword evidence="4" id="KW-0560">Oxidoreductase</keyword>
<dbReference type="PANTHER" id="PTHR10851">
    <property type="entry name" value="PYRIDOXINE-5-PHOSPHATE OXIDASE"/>
    <property type="match status" value="1"/>
</dbReference>
<reference evidence="6 7" key="1">
    <citation type="submission" date="2019-06" db="EMBL/GenBank/DDBJ databases">
        <authorList>
            <person name="Meng X."/>
        </authorList>
    </citation>
    <scope>NUCLEOTIDE SEQUENCE [LARGE SCALE GENOMIC DNA]</scope>
    <source>
        <strain evidence="6 7">M625</strain>
    </source>
</reference>
<dbReference type="GO" id="GO:0008615">
    <property type="term" value="P:pyridoxine biosynthetic process"/>
    <property type="evidence" value="ECO:0007669"/>
    <property type="project" value="InterPro"/>
</dbReference>
<evidence type="ECO:0000313" key="6">
    <source>
        <dbReference type="EMBL" id="TPN84750.1"/>
    </source>
</evidence>
<dbReference type="RefSeq" id="WP_140595084.1">
    <property type="nucleotide sequence ID" value="NZ_VFWZ01000005.1"/>
</dbReference>